<dbReference type="EMBL" id="VWAQ01000023">
    <property type="protein sequence ID" value="KAA5204482.1"/>
    <property type="molecule type" value="Genomic_DNA"/>
</dbReference>
<evidence type="ECO:0000313" key="3">
    <source>
        <dbReference type="Proteomes" id="UP000429838"/>
    </source>
</evidence>
<feature type="transmembrane region" description="Helical" evidence="1">
    <location>
        <begin position="360"/>
        <end position="377"/>
    </location>
</feature>
<feature type="transmembrane region" description="Helical" evidence="1">
    <location>
        <begin position="168"/>
        <end position="184"/>
    </location>
</feature>
<evidence type="ECO:0000313" key="2">
    <source>
        <dbReference type="EMBL" id="KAA5204482.1"/>
    </source>
</evidence>
<dbReference type="RefSeq" id="WP_005791951.1">
    <property type="nucleotide sequence ID" value="NZ_JAFKPR010000014.1"/>
</dbReference>
<keyword evidence="1" id="KW-0472">Membrane</keyword>
<feature type="transmembrane region" description="Helical" evidence="1">
    <location>
        <begin position="397"/>
        <end position="421"/>
    </location>
</feature>
<comment type="caution">
    <text evidence="2">The sequence shown here is derived from an EMBL/GenBank/DDBJ whole genome shotgun (WGS) entry which is preliminary data.</text>
</comment>
<reference evidence="2 3" key="1">
    <citation type="journal article" date="2019" name="Nat. Med.">
        <title>A library of human gut bacterial isolates paired with longitudinal multiomics data enables mechanistic microbiome research.</title>
        <authorList>
            <person name="Poyet M."/>
            <person name="Groussin M."/>
            <person name="Gibbons S.M."/>
            <person name="Avila-Pacheco J."/>
            <person name="Jiang X."/>
            <person name="Kearney S.M."/>
            <person name="Perrotta A.R."/>
            <person name="Berdy B."/>
            <person name="Zhao S."/>
            <person name="Lieberman T.D."/>
            <person name="Swanson P.K."/>
            <person name="Smith M."/>
            <person name="Roesemann S."/>
            <person name="Alexander J.E."/>
            <person name="Rich S.A."/>
            <person name="Livny J."/>
            <person name="Vlamakis H."/>
            <person name="Clish C."/>
            <person name="Bullock K."/>
            <person name="Deik A."/>
            <person name="Scott J."/>
            <person name="Pierce K.A."/>
            <person name="Xavier R.J."/>
            <person name="Alm E.J."/>
        </authorList>
    </citation>
    <scope>NUCLEOTIDE SEQUENCE [LARGE SCALE GENOMIC DNA]</scope>
    <source>
        <strain evidence="2 3">BIOML-A1</strain>
    </source>
</reference>
<dbReference type="Proteomes" id="UP000429838">
    <property type="component" value="Unassembled WGS sequence"/>
</dbReference>
<gene>
    <name evidence="2" type="ORF">F2Z25_21070</name>
</gene>
<feature type="transmembrane region" description="Helical" evidence="1">
    <location>
        <begin position="89"/>
        <end position="112"/>
    </location>
</feature>
<feature type="transmembrane region" description="Helical" evidence="1">
    <location>
        <begin position="433"/>
        <end position="455"/>
    </location>
</feature>
<feature type="transmembrane region" description="Helical" evidence="1">
    <location>
        <begin position="520"/>
        <end position="538"/>
    </location>
</feature>
<feature type="transmembrane region" description="Helical" evidence="1">
    <location>
        <begin position="119"/>
        <end position="138"/>
    </location>
</feature>
<feature type="transmembrane region" description="Helical" evidence="1">
    <location>
        <begin position="144"/>
        <end position="163"/>
    </location>
</feature>
<dbReference type="Pfam" id="PF09586">
    <property type="entry name" value="YfhO"/>
    <property type="match status" value="1"/>
</dbReference>
<protein>
    <submittedName>
        <fullName evidence="2">YfhO family protein</fullName>
    </submittedName>
</protein>
<feature type="transmembrane region" description="Helical" evidence="1">
    <location>
        <begin position="7"/>
        <end position="26"/>
    </location>
</feature>
<keyword evidence="1" id="KW-0812">Transmembrane</keyword>
<dbReference type="PANTHER" id="PTHR38454:SF1">
    <property type="entry name" value="INTEGRAL MEMBRANE PROTEIN"/>
    <property type="match status" value="1"/>
</dbReference>
<feature type="transmembrane region" description="Helical" evidence="1">
    <location>
        <begin position="190"/>
        <end position="206"/>
    </location>
</feature>
<proteinExistence type="predicted"/>
<dbReference type="AlphaFoldDB" id="A0A5M5WW16"/>
<dbReference type="InterPro" id="IPR018580">
    <property type="entry name" value="Uncharacterised_YfhO"/>
</dbReference>
<accession>A0A5M5WW16</accession>
<evidence type="ECO:0000256" key="1">
    <source>
        <dbReference type="SAM" id="Phobius"/>
    </source>
</evidence>
<feature type="transmembrane region" description="Helical" evidence="1">
    <location>
        <begin position="496"/>
        <end position="513"/>
    </location>
</feature>
<feature type="transmembrane region" description="Helical" evidence="1">
    <location>
        <begin position="335"/>
        <end position="353"/>
    </location>
</feature>
<dbReference type="PANTHER" id="PTHR38454">
    <property type="entry name" value="INTEGRAL MEMBRANE PROTEIN-RELATED"/>
    <property type="match status" value="1"/>
</dbReference>
<name>A0A5M5WW16_BACFG</name>
<keyword evidence="1" id="KW-1133">Transmembrane helix</keyword>
<feature type="transmembrane region" description="Helical" evidence="1">
    <location>
        <begin position="803"/>
        <end position="823"/>
    </location>
</feature>
<sequence>MKKFLPDLIAILAFIVISFIYFFPAITEDRILFQHDTVAGAGAGQEAKEYYERTGERTRWTNALFGGMPTYQMSPSYDSTEPLTFVQKVYHLFLPNYVWLTFIMMLGFYILLRAFGIPAWLAGLGGIIWGFSSYFFILIAAGHIWKFITLAYIPPTIAGIVLAYRKKYLLGGIITALFMAMQILSNHVQMTYYFLFVILFMVGAFFEDAWRKKELPQFFKATGVLIVAGLIGVSINLSNLYHTYEYSKETMRGKSELKYEGAAAKQTSSGLNRDYITQWSYGIGETFSLLVPNVKGGASVPLSRSEKAMEKANPMYSSLYSQLTQYFGDQPMTSGPVYVGAFVLMLFILGCFIVKGPMKWALLGATIFSILLSWGKNFMGLTDFFIDYIPMYNKFRAVSSILVIAEFTIPLLAILTLKEILTKPELLKEKLKYIYISFGLTGGLALLFAIAPRLFFPTYIPDNEMAALQNALPADQLSPIIANLEEMRVHLFTSDAWRSFFIVTIGTLLLLAYNAKKLKATWTVAAIALLCLGDMWSVNKRYLYDEQFIPKSEQTATFRKTQTDELILQDPSLDYRVLNFAGNTFEENNTSYWHKSVGGYHAAKLRRYQEMIDHHIAKEMQAAYQEVATAGGQMDSVNAAKFPVLNMLNTKYFIFPAGQQGQTVPIENPYTFGNAWFIDKIQYVNNANEEIDAIGQVDLQQTAIVDSKFKEALKGVNEGYKDSLSTIRLTSYEPNQLVYETSSPQDGIVVFSEIYYPGWTATIDGKPADIARADYILRAMNVPAGKHTIEMRFDPQSLHITEGIAYGAMALLLVGVIILIWIYRKKYSENSK</sequence>
<organism evidence="2 3">
    <name type="scientific">Bacteroides fragilis</name>
    <dbReference type="NCBI Taxonomy" id="817"/>
    <lineage>
        <taxon>Bacteria</taxon>
        <taxon>Pseudomonadati</taxon>
        <taxon>Bacteroidota</taxon>
        <taxon>Bacteroidia</taxon>
        <taxon>Bacteroidales</taxon>
        <taxon>Bacteroidaceae</taxon>
        <taxon>Bacteroides</taxon>
    </lineage>
</organism>
<feature type="transmembrane region" description="Helical" evidence="1">
    <location>
        <begin position="218"/>
        <end position="237"/>
    </location>
</feature>